<name>A0AAV0ZER2_VICFA</name>
<proteinExistence type="predicted"/>
<dbReference type="AlphaFoldDB" id="A0AAV0ZER2"/>
<protein>
    <submittedName>
        <fullName evidence="1">Uncharacterized protein</fullName>
    </submittedName>
</protein>
<reference evidence="1 2" key="1">
    <citation type="submission" date="2023-01" db="EMBL/GenBank/DDBJ databases">
        <authorList>
            <person name="Kreplak J."/>
        </authorList>
    </citation>
    <scope>NUCLEOTIDE SEQUENCE [LARGE SCALE GENOMIC DNA]</scope>
</reference>
<evidence type="ECO:0000313" key="1">
    <source>
        <dbReference type="EMBL" id="CAI8596287.1"/>
    </source>
</evidence>
<keyword evidence="2" id="KW-1185">Reference proteome</keyword>
<dbReference type="Proteomes" id="UP001157006">
    <property type="component" value="Chromosome 2"/>
</dbReference>
<evidence type="ECO:0000313" key="2">
    <source>
        <dbReference type="Proteomes" id="UP001157006"/>
    </source>
</evidence>
<sequence length="142" mass="16928">MAPKVARGRGTGKGKNIEENTLFDILDEDNKEFFDDKCRRRIVKKQNFYKVRTTEELHLPEVLRMLRLNHKRTLIWKMLIMKMMRLDLVLLHPNRSTMGNHGVDIGNNSEVVTMLQNMQLQQNPRYEEELQWRADFETAQNK</sequence>
<organism evidence="1 2">
    <name type="scientific">Vicia faba</name>
    <name type="common">Broad bean</name>
    <name type="synonym">Faba vulgaris</name>
    <dbReference type="NCBI Taxonomy" id="3906"/>
    <lineage>
        <taxon>Eukaryota</taxon>
        <taxon>Viridiplantae</taxon>
        <taxon>Streptophyta</taxon>
        <taxon>Embryophyta</taxon>
        <taxon>Tracheophyta</taxon>
        <taxon>Spermatophyta</taxon>
        <taxon>Magnoliopsida</taxon>
        <taxon>eudicotyledons</taxon>
        <taxon>Gunneridae</taxon>
        <taxon>Pentapetalae</taxon>
        <taxon>rosids</taxon>
        <taxon>fabids</taxon>
        <taxon>Fabales</taxon>
        <taxon>Fabaceae</taxon>
        <taxon>Papilionoideae</taxon>
        <taxon>50 kb inversion clade</taxon>
        <taxon>NPAAA clade</taxon>
        <taxon>Hologalegina</taxon>
        <taxon>IRL clade</taxon>
        <taxon>Fabeae</taxon>
        <taxon>Vicia</taxon>
    </lineage>
</organism>
<dbReference type="EMBL" id="OX451737">
    <property type="protein sequence ID" value="CAI8596287.1"/>
    <property type="molecule type" value="Genomic_DNA"/>
</dbReference>
<gene>
    <name evidence="1" type="ORF">VFH_II027680</name>
</gene>
<accession>A0AAV0ZER2</accession>